<protein>
    <submittedName>
        <fullName evidence="3">Uncharacterized protein</fullName>
    </submittedName>
</protein>
<proteinExistence type="predicted"/>
<sequence>MATMALLVKCVLLSLAAVLLSSVDGDVAVGLPAPPPTVVNFSVGVQGMVWCKTCRYRGYLAAMDASPLAGAAAYLRCRHGTRTASIRGTTGRSGYFLIDAAQLTSFTSQECRVYVPRSPSRACGVPANGRRGLPLKFQEFVKLADGLQGLYSVGNFMFRPQSATKCY</sequence>
<keyword evidence="4" id="KW-1185">Reference proteome</keyword>
<dbReference type="AlphaFoldDB" id="A0A8J5WBC3"/>
<organism evidence="3 4">
    <name type="scientific">Zizania palustris</name>
    <name type="common">Northern wild rice</name>
    <dbReference type="NCBI Taxonomy" id="103762"/>
    <lineage>
        <taxon>Eukaryota</taxon>
        <taxon>Viridiplantae</taxon>
        <taxon>Streptophyta</taxon>
        <taxon>Embryophyta</taxon>
        <taxon>Tracheophyta</taxon>
        <taxon>Spermatophyta</taxon>
        <taxon>Magnoliopsida</taxon>
        <taxon>Liliopsida</taxon>
        <taxon>Poales</taxon>
        <taxon>Poaceae</taxon>
        <taxon>BOP clade</taxon>
        <taxon>Oryzoideae</taxon>
        <taxon>Oryzeae</taxon>
        <taxon>Zizaniinae</taxon>
        <taxon>Zizania</taxon>
    </lineage>
</organism>
<name>A0A8J5WBC3_ZIZPA</name>
<reference evidence="3" key="1">
    <citation type="journal article" date="2021" name="bioRxiv">
        <title>Whole Genome Assembly and Annotation of Northern Wild Rice, Zizania palustris L., Supports a Whole Genome Duplication in the Zizania Genus.</title>
        <authorList>
            <person name="Haas M."/>
            <person name="Kono T."/>
            <person name="Macchietto M."/>
            <person name="Millas R."/>
            <person name="McGilp L."/>
            <person name="Shao M."/>
            <person name="Duquette J."/>
            <person name="Hirsch C.N."/>
            <person name="Kimball J."/>
        </authorList>
    </citation>
    <scope>NUCLEOTIDE SEQUENCE</scope>
    <source>
        <tissue evidence="3">Fresh leaf tissue</tissue>
    </source>
</reference>
<gene>
    <name evidence="3" type="ORF">GUJ93_ZPchr0010g8989</name>
</gene>
<evidence type="ECO:0000256" key="2">
    <source>
        <dbReference type="SAM" id="SignalP"/>
    </source>
</evidence>
<feature type="signal peptide" evidence="2">
    <location>
        <begin position="1"/>
        <end position="25"/>
    </location>
</feature>
<dbReference type="PANTHER" id="PTHR33470">
    <property type="entry name" value="OS01G0164075 PROTEIN"/>
    <property type="match status" value="1"/>
</dbReference>
<evidence type="ECO:0000313" key="4">
    <source>
        <dbReference type="Proteomes" id="UP000729402"/>
    </source>
</evidence>
<dbReference type="EMBL" id="JAAALK010000082">
    <property type="protein sequence ID" value="KAG8086179.1"/>
    <property type="molecule type" value="Genomic_DNA"/>
</dbReference>
<reference evidence="3" key="2">
    <citation type="submission" date="2021-02" db="EMBL/GenBank/DDBJ databases">
        <authorList>
            <person name="Kimball J.A."/>
            <person name="Haas M.W."/>
            <person name="Macchietto M."/>
            <person name="Kono T."/>
            <person name="Duquette J."/>
            <person name="Shao M."/>
        </authorList>
    </citation>
    <scope>NUCLEOTIDE SEQUENCE</scope>
    <source>
        <tissue evidence="3">Fresh leaf tissue</tissue>
    </source>
</reference>
<dbReference type="Proteomes" id="UP000729402">
    <property type="component" value="Unassembled WGS sequence"/>
</dbReference>
<feature type="chain" id="PRO_5035153989" evidence="2">
    <location>
        <begin position="26"/>
        <end position="167"/>
    </location>
</feature>
<keyword evidence="1 2" id="KW-0732">Signal</keyword>
<dbReference type="OrthoDB" id="665669at2759"/>
<dbReference type="GO" id="GO:0071944">
    <property type="term" value="C:cell periphery"/>
    <property type="evidence" value="ECO:0007669"/>
    <property type="project" value="TreeGrafter"/>
</dbReference>
<accession>A0A8J5WBC3</accession>
<evidence type="ECO:0000313" key="3">
    <source>
        <dbReference type="EMBL" id="KAG8086179.1"/>
    </source>
</evidence>
<dbReference type="PANTHER" id="PTHR33470:SF22">
    <property type="entry name" value="POLLEN OLE E 1 ALLERGEN AND EXTENSIN FAMILY PROTEIN"/>
    <property type="match status" value="1"/>
</dbReference>
<comment type="caution">
    <text evidence="3">The sequence shown here is derived from an EMBL/GenBank/DDBJ whole genome shotgun (WGS) entry which is preliminary data.</text>
</comment>
<dbReference type="Pfam" id="PF01190">
    <property type="entry name" value="Pollen_Ole_e_1"/>
    <property type="match status" value="1"/>
</dbReference>
<evidence type="ECO:0000256" key="1">
    <source>
        <dbReference type="ARBA" id="ARBA00022729"/>
    </source>
</evidence>